<comment type="caution">
    <text evidence="1">The sequence shown here is derived from an EMBL/GenBank/DDBJ whole genome shotgun (WGS) entry which is preliminary data.</text>
</comment>
<proteinExistence type="predicted"/>
<gene>
    <name evidence="1" type="ORF">Q4Q40_19375</name>
</gene>
<evidence type="ECO:0000313" key="1">
    <source>
        <dbReference type="EMBL" id="MDO5976366.1"/>
    </source>
</evidence>
<evidence type="ECO:0000313" key="2">
    <source>
        <dbReference type="Proteomes" id="UP001176806"/>
    </source>
</evidence>
<keyword evidence="2" id="KW-1185">Reference proteome</keyword>
<sequence>MKKIISSVLLLVISHIIYGQETYKGQIKDSKTKEPLPYVNIGILGGNIGTVSDNDGNFQIELESKFDLDTIQISMIGYKNYIKIVKEFKKEMPRLDSIISLEQEITELEEVVLSNKKLKERTLGNKTKSKSMIGGFSTNQLGNEVGIVIKTKKKPTYINRFNASIASNKYDNVKFRLNFYNLKEGLPYKNILKENIILSTGIKEGVLSADLSKYNIVVEDDFFVSLEWIEDLGKDGLMFSIGLFGSPIIERKTSQGDWNKVGVGIGFTVDVEY</sequence>
<accession>A0ABT8WT41</accession>
<dbReference type="Proteomes" id="UP001176806">
    <property type="component" value="Unassembled WGS sequence"/>
</dbReference>
<reference evidence="1" key="1">
    <citation type="submission" date="2023-07" db="EMBL/GenBank/DDBJ databases">
        <title>Two novel species in the genus Flavivirga.</title>
        <authorList>
            <person name="Kwon K."/>
        </authorList>
    </citation>
    <scope>NUCLEOTIDE SEQUENCE</scope>
    <source>
        <strain evidence="1">KACC 14158</strain>
    </source>
</reference>
<dbReference type="SUPFAM" id="SSF49464">
    <property type="entry name" value="Carboxypeptidase regulatory domain-like"/>
    <property type="match status" value="1"/>
</dbReference>
<dbReference type="Pfam" id="PF13715">
    <property type="entry name" value="CarbopepD_reg_2"/>
    <property type="match status" value="1"/>
</dbReference>
<dbReference type="RefSeq" id="WP_303303651.1">
    <property type="nucleotide sequence ID" value="NZ_BAABDA010000028.1"/>
</dbReference>
<organism evidence="1 2">
    <name type="scientific">Flavivirga jejuensis</name>
    <dbReference type="NCBI Taxonomy" id="870487"/>
    <lineage>
        <taxon>Bacteria</taxon>
        <taxon>Pseudomonadati</taxon>
        <taxon>Bacteroidota</taxon>
        <taxon>Flavobacteriia</taxon>
        <taxon>Flavobacteriales</taxon>
        <taxon>Flavobacteriaceae</taxon>
        <taxon>Flavivirga</taxon>
    </lineage>
</organism>
<dbReference type="Gene3D" id="2.60.40.1120">
    <property type="entry name" value="Carboxypeptidase-like, regulatory domain"/>
    <property type="match status" value="1"/>
</dbReference>
<name>A0ABT8WT41_9FLAO</name>
<protein>
    <submittedName>
        <fullName evidence="1">Carboxypeptidase-like regulatory domain-containing protein</fullName>
    </submittedName>
</protein>
<dbReference type="EMBL" id="JAUOEL010000007">
    <property type="protein sequence ID" value="MDO5976366.1"/>
    <property type="molecule type" value="Genomic_DNA"/>
</dbReference>
<dbReference type="InterPro" id="IPR008969">
    <property type="entry name" value="CarboxyPept-like_regulatory"/>
</dbReference>